<dbReference type="InterPro" id="IPR006336">
    <property type="entry name" value="GCS2"/>
</dbReference>
<dbReference type="PANTHER" id="PTHR36510:SF3">
    <property type="entry name" value="CONSERVED PROTEIN"/>
    <property type="match status" value="1"/>
</dbReference>
<feature type="region of interest" description="Disordered" evidence="2">
    <location>
        <begin position="493"/>
        <end position="515"/>
    </location>
</feature>
<gene>
    <name evidence="3" type="ORF">GCM10023220_55600</name>
</gene>
<organism evidence="3 4">
    <name type="scientific">Streptomyces ziwulingensis</name>
    <dbReference type="NCBI Taxonomy" id="1045501"/>
    <lineage>
        <taxon>Bacteria</taxon>
        <taxon>Bacillati</taxon>
        <taxon>Actinomycetota</taxon>
        <taxon>Actinomycetes</taxon>
        <taxon>Kitasatosporales</taxon>
        <taxon>Streptomycetaceae</taxon>
        <taxon>Streptomyces</taxon>
    </lineage>
</organism>
<protein>
    <recommendedName>
        <fullName evidence="5">Glutamate--cysteine ligase</fullName>
    </recommendedName>
</protein>
<dbReference type="Gene3D" id="3.30.590.20">
    <property type="match status" value="1"/>
</dbReference>
<evidence type="ECO:0000313" key="3">
    <source>
        <dbReference type="EMBL" id="GAA4816187.1"/>
    </source>
</evidence>
<accession>A0ABP9CQF8</accession>
<evidence type="ECO:0008006" key="5">
    <source>
        <dbReference type="Google" id="ProtNLM"/>
    </source>
</evidence>
<dbReference type="InterPro" id="IPR016602">
    <property type="entry name" value="UCP012666"/>
</dbReference>
<comment type="caution">
    <text evidence="3">The sequence shown here is derived from an EMBL/GenBank/DDBJ whole genome shotgun (WGS) entry which is preliminary data.</text>
</comment>
<evidence type="ECO:0000256" key="1">
    <source>
        <dbReference type="ARBA" id="ARBA00048819"/>
    </source>
</evidence>
<keyword evidence="4" id="KW-1185">Reference proteome</keyword>
<dbReference type="Pfam" id="PF04107">
    <property type="entry name" value="GCS2"/>
    <property type="match status" value="1"/>
</dbReference>
<dbReference type="Proteomes" id="UP001501265">
    <property type="component" value="Unassembled WGS sequence"/>
</dbReference>
<dbReference type="InterPro" id="IPR050141">
    <property type="entry name" value="GCL_type2/YbdK_subfam"/>
</dbReference>
<proteinExistence type="predicted"/>
<dbReference type="EMBL" id="BAABIG010000061">
    <property type="protein sequence ID" value="GAA4816187.1"/>
    <property type="molecule type" value="Genomic_DNA"/>
</dbReference>
<comment type="catalytic activity">
    <reaction evidence="1">
        <text>L-cysteine + L-glutamate + ATP = gamma-L-glutamyl-L-cysteine + ADP + phosphate + H(+)</text>
        <dbReference type="Rhea" id="RHEA:13285"/>
        <dbReference type="ChEBI" id="CHEBI:15378"/>
        <dbReference type="ChEBI" id="CHEBI:29985"/>
        <dbReference type="ChEBI" id="CHEBI:30616"/>
        <dbReference type="ChEBI" id="CHEBI:35235"/>
        <dbReference type="ChEBI" id="CHEBI:43474"/>
        <dbReference type="ChEBI" id="CHEBI:58173"/>
        <dbReference type="ChEBI" id="CHEBI:456216"/>
        <dbReference type="EC" id="6.3.2.2"/>
    </reaction>
</comment>
<name>A0ABP9CQF8_9ACTN</name>
<dbReference type="InterPro" id="IPR014746">
    <property type="entry name" value="Gln_synth/guanido_kin_cat_dom"/>
</dbReference>
<dbReference type="PIRSF" id="PIRSF012666">
    <property type="entry name" value="UCP012666"/>
    <property type="match status" value="1"/>
</dbReference>
<evidence type="ECO:0000313" key="4">
    <source>
        <dbReference type="Proteomes" id="UP001501265"/>
    </source>
</evidence>
<reference evidence="4" key="1">
    <citation type="journal article" date="2019" name="Int. J. Syst. Evol. Microbiol.">
        <title>The Global Catalogue of Microorganisms (GCM) 10K type strain sequencing project: providing services to taxonomists for standard genome sequencing and annotation.</title>
        <authorList>
            <consortium name="The Broad Institute Genomics Platform"/>
            <consortium name="The Broad Institute Genome Sequencing Center for Infectious Disease"/>
            <person name="Wu L."/>
            <person name="Ma J."/>
        </authorList>
    </citation>
    <scope>NUCLEOTIDE SEQUENCE [LARGE SCALE GENOMIC DNA]</scope>
    <source>
        <strain evidence="4">JCM 18081</strain>
    </source>
</reference>
<evidence type="ECO:0000256" key="2">
    <source>
        <dbReference type="SAM" id="MobiDB-lite"/>
    </source>
</evidence>
<sequence>MGEKVVAGRFDLSDRQRYRDKLRSCLTGLERLLAQERFDRPKNLMGLEIELNLVDADGMPRMLNGQVLERIASRDFQTELAMFNLEVNIAPHRLGGRVFDRLAEEIRTSLAYADRKAGELDAGIAMIGILPTLDRDDLVSSNLSDVDRYALLNEQMVAARGEDFHLDIDGVERLTCTSKSIAPEAACTSVQLHLQVTPQRFPDVWNAAQAIAAAQIAVGANAPFLFGRELWRESRPPLFQQSTDTRPPELQAQGVRPRTWFGERWITSAHELFEENLRYYPALLPLCDDEDPLEVLDAGGVPSLAELVLHNGTIYRWNRPVYDIADGVPHLRVENRVLPAGPTVTDVIANAAFYYGLVRALSEESRPVWSRLPFEAAAANFDAACRYGIEARFEWPRRGPLGGTAEVDATALVLDELLPLAAAGLDAWGIEPADRDLYLGVIEERCRRRVNGASWQAATFHRALEGGMSREAALAATTRRYRELMLKGDPVHLWPVGHPEPEPEQEQEPVRQGRS</sequence>
<dbReference type="SUPFAM" id="SSF55931">
    <property type="entry name" value="Glutamine synthetase/guanido kinase"/>
    <property type="match status" value="1"/>
</dbReference>
<dbReference type="PANTHER" id="PTHR36510">
    <property type="entry name" value="GLUTAMATE--CYSTEINE LIGASE 2-RELATED"/>
    <property type="match status" value="1"/>
</dbReference>
<dbReference type="RefSeq" id="WP_345623116.1">
    <property type="nucleotide sequence ID" value="NZ_BAABIG010000061.1"/>
</dbReference>